<protein>
    <submittedName>
        <fullName evidence="1">Uncharacterized protein</fullName>
    </submittedName>
</protein>
<evidence type="ECO:0000313" key="1">
    <source>
        <dbReference type="EMBL" id="MFD1124351.1"/>
    </source>
</evidence>
<comment type="caution">
    <text evidence="1">The sequence shown here is derived from an EMBL/GenBank/DDBJ whole genome shotgun (WGS) entry which is preliminary data.</text>
</comment>
<gene>
    <name evidence="1" type="ORF">ACFQ22_03100</name>
</gene>
<accession>A0ABW3PME2</accession>
<evidence type="ECO:0000313" key="2">
    <source>
        <dbReference type="Proteomes" id="UP001597156"/>
    </source>
</evidence>
<dbReference type="RefSeq" id="WP_121978878.1">
    <property type="nucleotide sequence ID" value="NZ_JBHTLH010000008.1"/>
</dbReference>
<dbReference type="EMBL" id="JBHTLH010000008">
    <property type="protein sequence ID" value="MFD1124351.1"/>
    <property type="molecule type" value="Genomic_DNA"/>
</dbReference>
<keyword evidence="2" id="KW-1185">Reference proteome</keyword>
<proteinExistence type="predicted"/>
<name>A0ABW3PME2_9LACO</name>
<organism evidence="1 2">
    <name type="scientific">Lentilactobacillus raoultii</name>
    <dbReference type="NCBI Taxonomy" id="1987503"/>
    <lineage>
        <taxon>Bacteria</taxon>
        <taxon>Bacillati</taxon>
        <taxon>Bacillota</taxon>
        <taxon>Bacilli</taxon>
        <taxon>Lactobacillales</taxon>
        <taxon>Lactobacillaceae</taxon>
        <taxon>Lentilactobacillus</taxon>
    </lineage>
</organism>
<dbReference type="Proteomes" id="UP001597156">
    <property type="component" value="Unassembled WGS sequence"/>
</dbReference>
<sequence length="129" mass="15000">MKFIQYDLSGEVVKQYSTDFNKLKAYPLGEKVRITLNDETVYIGFWDTWLGQETVKVVDISRYDLDENTSKLRSGNQLTTFVPTSEIVKIEAILYSNPRWGTRPTNNFEFSNPVKMDPELDQLKNLPKK</sequence>
<reference evidence="2" key="1">
    <citation type="journal article" date="2019" name="Int. J. Syst. Evol. Microbiol.">
        <title>The Global Catalogue of Microorganisms (GCM) 10K type strain sequencing project: providing services to taxonomists for standard genome sequencing and annotation.</title>
        <authorList>
            <consortium name="The Broad Institute Genomics Platform"/>
            <consortium name="The Broad Institute Genome Sequencing Center for Infectious Disease"/>
            <person name="Wu L."/>
            <person name="Ma J."/>
        </authorList>
    </citation>
    <scope>NUCLEOTIDE SEQUENCE [LARGE SCALE GENOMIC DNA]</scope>
    <source>
        <strain evidence="2">CCUG 71848</strain>
    </source>
</reference>